<dbReference type="InterPro" id="IPR019489">
    <property type="entry name" value="Clp_ATPase_C"/>
</dbReference>
<name>A0A0S1SUJ9_9BACT</name>
<dbReference type="InterPro" id="IPR050130">
    <property type="entry name" value="ClpA_ClpB"/>
</dbReference>
<dbReference type="STRING" id="1735162.PeribacterB2_0369"/>
<accession>A0A0S1SKS6</accession>
<dbReference type="InterPro" id="IPR027417">
    <property type="entry name" value="P-loop_NTPase"/>
</dbReference>
<accession>A0A0S1SHI4</accession>
<feature type="domain" description="AAA+ ATPase" evidence="5">
    <location>
        <begin position="276"/>
        <end position="412"/>
    </location>
</feature>
<dbReference type="EMBL" id="CP013065">
    <property type="protein sequence ID" value="ALM13066.1"/>
    <property type="molecule type" value="Genomic_DNA"/>
</dbReference>
<dbReference type="Pfam" id="PF10431">
    <property type="entry name" value="ClpB_D2-small"/>
    <property type="match status" value="1"/>
</dbReference>
<accession>A0A0S1SQ43</accession>
<dbReference type="Pfam" id="PF07724">
    <property type="entry name" value="AAA_2"/>
    <property type="match status" value="1"/>
</dbReference>
<dbReference type="SMART" id="SM01086">
    <property type="entry name" value="ClpB_D2-small"/>
    <property type="match status" value="1"/>
</dbReference>
<dbReference type="CDD" id="cd00009">
    <property type="entry name" value="AAA"/>
    <property type="match status" value="1"/>
</dbReference>
<dbReference type="Gene3D" id="1.10.8.60">
    <property type="match status" value="2"/>
</dbReference>
<dbReference type="GO" id="GO:0005737">
    <property type="term" value="C:cytoplasm"/>
    <property type="evidence" value="ECO:0007669"/>
    <property type="project" value="TreeGrafter"/>
</dbReference>
<accession>A0A0S1SNA3</accession>
<keyword evidence="4" id="KW-0812">Transmembrane</keyword>
<feature type="transmembrane region" description="Helical" evidence="4">
    <location>
        <begin position="12"/>
        <end position="41"/>
    </location>
</feature>
<evidence type="ECO:0000259" key="5">
    <source>
        <dbReference type="SMART" id="SM00382"/>
    </source>
</evidence>
<evidence type="ECO:0000313" key="8">
    <source>
        <dbReference type="Proteomes" id="UP000069135"/>
    </source>
</evidence>
<dbReference type="KEGG" id="prf:PeribacterA2_0369"/>
<dbReference type="GO" id="GO:0005524">
    <property type="term" value="F:ATP binding"/>
    <property type="evidence" value="ECO:0007669"/>
    <property type="project" value="UniProtKB-KW"/>
</dbReference>
<dbReference type="PANTHER" id="PTHR11638:SF18">
    <property type="entry name" value="HEAT SHOCK PROTEIN 104"/>
    <property type="match status" value="1"/>
</dbReference>
<keyword evidence="2" id="KW-0067">ATP-binding</keyword>
<organism evidence="7 8">
    <name type="scientific">Candidatus Peribacter riflensis</name>
    <dbReference type="NCBI Taxonomy" id="1735162"/>
    <lineage>
        <taxon>Bacteria</taxon>
        <taxon>Candidatus Peregrinibacteriota</taxon>
        <taxon>Candidatus Peribacteria</taxon>
        <taxon>Candidatus Peribacterales</taxon>
        <taxon>Candidatus Peribacteraceae</taxon>
        <taxon>Candidatus Peribacter</taxon>
    </lineage>
</organism>
<evidence type="ECO:0000256" key="3">
    <source>
        <dbReference type="ARBA" id="ARBA00023186"/>
    </source>
</evidence>
<keyword evidence="4" id="KW-0472">Membrane</keyword>
<dbReference type="CDD" id="cd19499">
    <property type="entry name" value="RecA-like_ClpB_Hsp104-like"/>
    <property type="match status" value="1"/>
</dbReference>
<dbReference type="PATRIC" id="fig|1735161.3.peg.367"/>
<dbReference type="Gene3D" id="3.40.50.300">
    <property type="entry name" value="P-loop containing nucleotide triphosphate hydrolases"/>
    <property type="match status" value="2"/>
</dbReference>
<protein>
    <recommendedName>
        <fullName evidence="9">ATP-dependent Clp protease ATP-binding subunit ClpC</fullName>
    </recommendedName>
</protein>
<sequence length="805" mass="89328">MAHTVDITGTRAGLAALLSGLFFGAVTWVGMAIAIGALVLYGEESSHWTAAGLLAALLLVALFMIRRFILDRLGNDAHLAEKARTAMDRLPLDLIAHLHDFTTVSVAEFLRASLQSSRGTFLLAQMAARPEVVWECLRETAEKLDASAFLDEAARRLPEFKKKMISAPYILFLLFEQSPGAAEFLNGLDLSIEDLKAMLAWEKFHVLLPKKHALFSPHVLIRALGGLEKSWMLGYTSELDRLTTEITGSILWQDDRAVLLHMPLIEEAHRILARPSNHNILVVGPQGVGKSTFVQNVLYQLRRAEVKDSKPTTRILLLKTAALLSGGARPDAFLLQAIAQAERSGHYLLVIENVALLLQSADSKVLTVLQKLLETKNVSVIATARTEEYHDVIKRTTAVESLFSVLPLEEPKEEEILSALMERHFRLEHALHVTVTYKALQSILTLTRRYLGKGAFPGKALAVMEDAMASAHKARVPAVIEPHIREIISRASHVNVTEVKEGERDRLLKIEQVMRERVIGQDPAVHAVANALKRARMDVGSGKRPLGTFLFLGPTGVGKTQTAKTLAEVYFGAADRMIRLDMNEYSTEQSIEGILGSPQAGREHAEGFLTKRIQDQPFSLLLLDEVEKAHPSVMNLFLQVLDEGVLTDHHGVKTDFRNTIIIATSNAGALFIRNFVAQHPTPEPEAFRKVVIDTVLAEKIFSPEFLNRFDETVLFQPLSLESAKKVALLQIADIVAEIQQKRGITVQVQEDLIREIVTRGYSAEFGARAMRRVITQEVEDRLADELLKHDIKRGETIVIGGPKHT</sequence>
<proteinExistence type="predicted"/>
<evidence type="ECO:0000259" key="6">
    <source>
        <dbReference type="SMART" id="SM01086"/>
    </source>
</evidence>
<dbReference type="GO" id="GO:0034605">
    <property type="term" value="P:cellular response to heat"/>
    <property type="evidence" value="ECO:0007669"/>
    <property type="project" value="TreeGrafter"/>
</dbReference>
<keyword evidence="1" id="KW-0547">Nucleotide-binding</keyword>
<dbReference type="InterPro" id="IPR003959">
    <property type="entry name" value="ATPase_AAA_core"/>
</dbReference>
<evidence type="ECO:0000256" key="4">
    <source>
        <dbReference type="SAM" id="Phobius"/>
    </source>
</evidence>
<dbReference type="AlphaFoldDB" id="A0A0S1SUJ9"/>
<evidence type="ECO:0008006" key="9">
    <source>
        <dbReference type="Google" id="ProtNLM"/>
    </source>
</evidence>
<dbReference type="InterPro" id="IPR003593">
    <property type="entry name" value="AAA+_ATPase"/>
</dbReference>
<feature type="domain" description="Clp ATPase C-terminal" evidence="6">
    <location>
        <begin position="718"/>
        <end position="804"/>
    </location>
</feature>
<reference evidence="7 8" key="2">
    <citation type="journal article" date="2016" name="PeerJ">
        <title>Analysis of five complete genome sequences for members of the class Peribacteria in the recently recognized Peregrinibacteria bacterial phylum.</title>
        <authorList>
            <person name="Anantharaman K."/>
            <person name="Brown C.T."/>
            <person name="Burstein D."/>
            <person name="Castelle C.J."/>
            <person name="Probst A.J."/>
            <person name="Thomas B.C."/>
            <person name="Williams K.H."/>
            <person name="Banfield J.F."/>
        </authorList>
    </citation>
    <scope>NUCLEOTIDE SEQUENCE [LARGE SCALE GENOMIC DNA]</scope>
    <source>
        <strain evidence="7">RIFOXYD1_FULL_PER-ii_59_16</strain>
    </source>
</reference>
<accession>A0A0S1SUJ9</accession>
<dbReference type="SUPFAM" id="SSF52540">
    <property type="entry name" value="P-loop containing nucleoside triphosphate hydrolases"/>
    <property type="match status" value="2"/>
</dbReference>
<dbReference type="GO" id="GO:0016887">
    <property type="term" value="F:ATP hydrolysis activity"/>
    <property type="evidence" value="ECO:0007669"/>
    <property type="project" value="InterPro"/>
</dbReference>
<dbReference type="PRINTS" id="PR00300">
    <property type="entry name" value="CLPPROTEASEA"/>
</dbReference>
<evidence type="ECO:0000256" key="2">
    <source>
        <dbReference type="ARBA" id="ARBA00022840"/>
    </source>
</evidence>
<keyword evidence="3" id="KW-0143">Chaperone</keyword>
<feature type="transmembrane region" description="Helical" evidence="4">
    <location>
        <begin position="47"/>
        <end position="65"/>
    </location>
</feature>
<evidence type="ECO:0000313" key="7">
    <source>
        <dbReference type="EMBL" id="ALM13066.1"/>
    </source>
</evidence>
<dbReference type="Proteomes" id="UP000069135">
    <property type="component" value="Chromosome"/>
</dbReference>
<gene>
    <name evidence="7" type="ORF">PeribacterD1_0369</name>
</gene>
<dbReference type="InterPro" id="IPR001270">
    <property type="entry name" value="ClpA/B"/>
</dbReference>
<dbReference type="SMART" id="SM00382">
    <property type="entry name" value="AAA"/>
    <property type="match status" value="2"/>
</dbReference>
<dbReference type="PANTHER" id="PTHR11638">
    <property type="entry name" value="ATP-DEPENDENT CLP PROTEASE"/>
    <property type="match status" value="1"/>
</dbReference>
<evidence type="ECO:0000256" key="1">
    <source>
        <dbReference type="ARBA" id="ARBA00022741"/>
    </source>
</evidence>
<keyword evidence="4" id="KW-1133">Transmembrane helix</keyword>
<feature type="domain" description="AAA+ ATPase" evidence="5">
    <location>
        <begin position="545"/>
        <end position="683"/>
    </location>
</feature>
<reference evidence="8" key="1">
    <citation type="submission" date="2015-10" db="EMBL/GenBank/DDBJ databases">
        <title>Analysis of five complete genome sequences for members of the class Peribacteria in the recently recognized Peregrinibacteria bacterial phylum.</title>
        <authorList>
            <person name="Anantharaman K."/>
            <person name="Brown C.T."/>
            <person name="Burstein D."/>
            <person name="Castelle C.J."/>
            <person name="Probst A.J."/>
            <person name="Thomas B.C."/>
            <person name="Williams K.H."/>
            <person name="Banfield J.F."/>
        </authorList>
    </citation>
    <scope>NUCLEOTIDE SEQUENCE [LARGE SCALE GENOMIC DNA]</scope>
</reference>